<dbReference type="FunFam" id="3.40.50.300:FF:000006">
    <property type="entry name" value="DNA-binding transcriptional regulator NtrC"/>
    <property type="match status" value="1"/>
</dbReference>
<keyword evidence="1" id="KW-0547">Nucleotide-binding</keyword>
<dbReference type="AlphaFoldDB" id="A0A517QNW4"/>
<dbReference type="InterPro" id="IPR058031">
    <property type="entry name" value="AAA_lid_NorR"/>
</dbReference>
<dbReference type="Pfam" id="PF25601">
    <property type="entry name" value="AAA_lid_14"/>
    <property type="match status" value="1"/>
</dbReference>
<dbReference type="InterPro" id="IPR002197">
    <property type="entry name" value="HTH_Fis"/>
</dbReference>
<dbReference type="PROSITE" id="PS50045">
    <property type="entry name" value="SIGMA54_INTERACT_4"/>
    <property type="match status" value="1"/>
</dbReference>
<evidence type="ECO:0000256" key="4">
    <source>
        <dbReference type="ARBA" id="ARBA00023125"/>
    </source>
</evidence>
<feature type="domain" description="Sigma-54 factor interaction" evidence="6">
    <location>
        <begin position="3"/>
        <end position="232"/>
    </location>
</feature>
<dbReference type="Pfam" id="PF02954">
    <property type="entry name" value="HTH_8"/>
    <property type="match status" value="1"/>
</dbReference>
<dbReference type="PRINTS" id="PR01590">
    <property type="entry name" value="HTHFIS"/>
</dbReference>
<protein>
    <submittedName>
        <fullName evidence="7">Transcriptional regulatory protein ZraR</fullName>
    </submittedName>
</protein>
<dbReference type="CDD" id="cd00009">
    <property type="entry name" value="AAA"/>
    <property type="match status" value="1"/>
</dbReference>
<dbReference type="PROSITE" id="PS00688">
    <property type="entry name" value="SIGMA54_INTERACT_3"/>
    <property type="match status" value="1"/>
</dbReference>
<evidence type="ECO:0000313" key="7">
    <source>
        <dbReference type="EMBL" id="QDT33313.1"/>
    </source>
</evidence>
<dbReference type="SMART" id="SM00382">
    <property type="entry name" value="AAA"/>
    <property type="match status" value="1"/>
</dbReference>
<dbReference type="PANTHER" id="PTHR32071">
    <property type="entry name" value="TRANSCRIPTIONAL REGULATORY PROTEIN"/>
    <property type="match status" value="1"/>
</dbReference>
<dbReference type="Gene3D" id="3.40.50.300">
    <property type="entry name" value="P-loop containing nucleotide triphosphate hydrolases"/>
    <property type="match status" value="1"/>
</dbReference>
<dbReference type="Gene3D" id="1.10.10.60">
    <property type="entry name" value="Homeodomain-like"/>
    <property type="match status" value="1"/>
</dbReference>
<evidence type="ECO:0000256" key="2">
    <source>
        <dbReference type="ARBA" id="ARBA00022840"/>
    </source>
</evidence>
<evidence type="ECO:0000313" key="8">
    <source>
        <dbReference type="Proteomes" id="UP000315724"/>
    </source>
</evidence>
<sequence length="313" mass="35609">MSIIFQSQCINELLDRTKRFAKSSAAILITGETGTGKELLARAIHEFSNRSMNPYLQVNCAALSEQLIESELFGHETGAFTGATMSRQGRLEVVENGTLFLDEIGELPIGTQAKLLRVLEEREYQRVGSNQNLKVNARIVAATNRLLDQEVRERRFREDLLHRINVLCLDIPPLRERRDDIPPLVTHFLKRFQSEGEFQVLRVSSSVMKQLCEHDWPGNVRELRNTVLKSCVLAQGPEITAVEFPTPTERDSFEDELPASFLKLPLEEIERRVILMRLSQNEGNKSAAAETLGVTSRTLRNKMDRYRKLGYVA</sequence>
<dbReference type="InterPro" id="IPR025662">
    <property type="entry name" value="Sigma_54_int_dom_ATP-bd_1"/>
</dbReference>
<keyword evidence="8" id="KW-1185">Reference proteome</keyword>
<dbReference type="InterPro" id="IPR009057">
    <property type="entry name" value="Homeodomain-like_sf"/>
</dbReference>
<keyword evidence="4" id="KW-0238">DNA-binding</keyword>
<dbReference type="InterPro" id="IPR003593">
    <property type="entry name" value="AAA+_ATPase"/>
</dbReference>
<dbReference type="Pfam" id="PF00158">
    <property type="entry name" value="Sigma54_activat"/>
    <property type="match status" value="1"/>
</dbReference>
<dbReference type="Gene3D" id="1.10.8.60">
    <property type="match status" value="1"/>
</dbReference>
<dbReference type="KEGG" id="tpol:Mal48_25660"/>
<dbReference type="InterPro" id="IPR027417">
    <property type="entry name" value="P-loop_NTPase"/>
</dbReference>
<dbReference type="GO" id="GO:0006355">
    <property type="term" value="P:regulation of DNA-templated transcription"/>
    <property type="evidence" value="ECO:0007669"/>
    <property type="project" value="InterPro"/>
</dbReference>
<dbReference type="EMBL" id="CP036267">
    <property type="protein sequence ID" value="QDT33313.1"/>
    <property type="molecule type" value="Genomic_DNA"/>
</dbReference>
<evidence type="ECO:0000256" key="5">
    <source>
        <dbReference type="ARBA" id="ARBA00023163"/>
    </source>
</evidence>
<dbReference type="GO" id="GO:0005524">
    <property type="term" value="F:ATP binding"/>
    <property type="evidence" value="ECO:0007669"/>
    <property type="project" value="UniProtKB-KW"/>
</dbReference>
<gene>
    <name evidence="7" type="primary">zraR_6</name>
    <name evidence="7" type="ORF">Mal48_25660</name>
</gene>
<dbReference type="RefSeq" id="WP_145199432.1">
    <property type="nucleotide sequence ID" value="NZ_CP036267.1"/>
</dbReference>
<dbReference type="PROSITE" id="PS00675">
    <property type="entry name" value="SIGMA54_INTERACT_1"/>
    <property type="match status" value="1"/>
</dbReference>
<evidence type="ECO:0000256" key="3">
    <source>
        <dbReference type="ARBA" id="ARBA00023015"/>
    </source>
</evidence>
<keyword evidence="2" id="KW-0067">ATP-binding</keyword>
<dbReference type="OrthoDB" id="9771372at2"/>
<dbReference type="SUPFAM" id="SSF52540">
    <property type="entry name" value="P-loop containing nucleoside triphosphate hydrolases"/>
    <property type="match status" value="1"/>
</dbReference>
<reference evidence="7 8" key="1">
    <citation type="submission" date="2019-02" db="EMBL/GenBank/DDBJ databases">
        <title>Deep-cultivation of Planctomycetes and their phenomic and genomic characterization uncovers novel biology.</title>
        <authorList>
            <person name="Wiegand S."/>
            <person name="Jogler M."/>
            <person name="Boedeker C."/>
            <person name="Pinto D."/>
            <person name="Vollmers J."/>
            <person name="Rivas-Marin E."/>
            <person name="Kohn T."/>
            <person name="Peeters S.H."/>
            <person name="Heuer A."/>
            <person name="Rast P."/>
            <person name="Oberbeckmann S."/>
            <person name="Bunk B."/>
            <person name="Jeske O."/>
            <person name="Meyerdierks A."/>
            <person name="Storesund J.E."/>
            <person name="Kallscheuer N."/>
            <person name="Luecker S."/>
            <person name="Lage O.M."/>
            <person name="Pohl T."/>
            <person name="Merkel B.J."/>
            <person name="Hornburger P."/>
            <person name="Mueller R.-W."/>
            <person name="Bruemmer F."/>
            <person name="Labrenz M."/>
            <person name="Spormann A.M."/>
            <person name="Op den Camp H."/>
            <person name="Overmann J."/>
            <person name="Amann R."/>
            <person name="Jetten M.S.M."/>
            <person name="Mascher T."/>
            <person name="Medema M.H."/>
            <person name="Devos D.P."/>
            <person name="Kaster A.-K."/>
            <person name="Ovreas L."/>
            <person name="Rohde M."/>
            <person name="Galperin M.Y."/>
            <person name="Jogler C."/>
        </authorList>
    </citation>
    <scope>NUCLEOTIDE SEQUENCE [LARGE SCALE GENOMIC DNA]</scope>
    <source>
        <strain evidence="7 8">Mal48</strain>
    </source>
</reference>
<dbReference type="PANTHER" id="PTHR32071:SF117">
    <property type="entry name" value="PTS-DEPENDENT DIHYDROXYACETONE KINASE OPERON REGULATORY PROTEIN-RELATED"/>
    <property type="match status" value="1"/>
</dbReference>
<dbReference type="InterPro" id="IPR002078">
    <property type="entry name" value="Sigma_54_int"/>
</dbReference>
<keyword evidence="3" id="KW-0805">Transcription regulation</keyword>
<dbReference type="GO" id="GO:0043565">
    <property type="term" value="F:sequence-specific DNA binding"/>
    <property type="evidence" value="ECO:0007669"/>
    <property type="project" value="InterPro"/>
</dbReference>
<dbReference type="InterPro" id="IPR025944">
    <property type="entry name" value="Sigma_54_int_dom_CS"/>
</dbReference>
<evidence type="ECO:0000259" key="6">
    <source>
        <dbReference type="PROSITE" id="PS50045"/>
    </source>
</evidence>
<evidence type="ECO:0000256" key="1">
    <source>
        <dbReference type="ARBA" id="ARBA00022741"/>
    </source>
</evidence>
<dbReference type="SUPFAM" id="SSF46689">
    <property type="entry name" value="Homeodomain-like"/>
    <property type="match status" value="1"/>
</dbReference>
<name>A0A517QNW4_9PLAN</name>
<keyword evidence="5" id="KW-0804">Transcription</keyword>
<dbReference type="Proteomes" id="UP000315724">
    <property type="component" value="Chromosome"/>
</dbReference>
<accession>A0A517QNW4</accession>
<proteinExistence type="predicted"/>
<organism evidence="7 8">
    <name type="scientific">Thalassoglobus polymorphus</name>
    <dbReference type="NCBI Taxonomy" id="2527994"/>
    <lineage>
        <taxon>Bacteria</taxon>
        <taxon>Pseudomonadati</taxon>
        <taxon>Planctomycetota</taxon>
        <taxon>Planctomycetia</taxon>
        <taxon>Planctomycetales</taxon>
        <taxon>Planctomycetaceae</taxon>
        <taxon>Thalassoglobus</taxon>
    </lineage>
</organism>